<sequence length="125" mass="12700">MQCVASSSVVGLPSLNVRKTQKGRAQKVVRSAVRANAGRKSAVVCSASADKKVAGAAAAVTAFTASPAFAVVDERLNGDGAGIPLGVSDPILGWIILGVITFVWSLYYFGSGSDAGIDDEDGLSL</sequence>
<keyword evidence="7 10" id="KW-0472">Membrane</keyword>
<dbReference type="PANTHER" id="PTHR34552">
    <property type="entry name" value="PHOTOSYSTEM II REACTION CENTER W PROTEIN, CHLOROPLASTIC"/>
    <property type="match status" value="1"/>
</dbReference>
<dbReference type="EMBL" id="LGRX02032191">
    <property type="protein sequence ID" value="KAK3244158.1"/>
    <property type="molecule type" value="Genomic_DNA"/>
</dbReference>
<dbReference type="PANTHER" id="PTHR34552:SF1">
    <property type="entry name" value="PHOTOSYSTEM II REACTION CENTER W PROTEIN, CHLOROPLASTIC"/>
    <property type="match status" value="1"/>
</dbReference>
<organism evidence="11 12">
    <name type="scientific">Cymbomonas tetramitiformis</name>
    <dbReference type="NCBI Taxonomy" id="36881"/>
    <lineage>
        <taxon>Eukaryota</taxon>
        <taxon>Viridiplantae</taxon>
        <taxon>Chlorophyta</taxon>
        <taxon>Pyramimonadophyceae</taxon>
        <taxon>Pyramimonadales</taxon>
        <taxon>Pyramimonadaceae</taxon>
        <taxon>Cymbomonas</taxon>
    </lineage>
</organism>
<dbReference type="Proteomes" id="UP001190700">
    <property type="component" value="Unassembled WGS sequence"/>
</dbReference>
<evidence type="ECO:0000256" key="4">
    <source>
        <dbReference type="ARBA" id="ARBA00022531"/>
    </source>
</evidence>
<keyword evidence="4" id="KW-0602">Photosynthesis</keyword>
<evidence type="ECO:0000256" key="7">
    <source>
        <dbReference type="ARBA" id="ARBA00023136"/>
    </source>
</evidence>
<keyword evidence="12" id="KW-1185">Reference proteome</keyword>
<evidence type="ECO:0000256" key="8">
    <source>
        <dbReference type="ARBA" id="ARBA00023276"/>
    </source>
</evidence>
<dbReference type="GO" id="GO:0009523">
    <property type="term" value="C:photosystem II"/>
    <property type="evidence" value="ECO:0007669"/>
    <property type="project" value="UniProtKB-KW"/>
</dbReference>
<keyword evidence="10" id="KW-1133">Transmembrane helix</keyword>
<evidence type="ECO:0000256" key="6">
    <source>
        <dbReference type="ARBA" id="ARBA00023078"/>
    </source>
</evidence>
<evidence type="ECO:0000256" key="5">
    <source>
        <dbReference type="ARBA" id="ARBA00022640"/>
    </source>
</evidence>
<gene>
    <name evidence="11" type="ORF">CYMTET_46219</name>
</gene>
<keyword evidence="5" id="KW-0934">Plastid</keyword>
<comment type="subcellular location">
    <subcellularLocation>
        <location evidence="1">Plastid</location>
        <location evidence="1">Chloroplast thylakoid membrane</location>
        <topology evidence="1">Single-pass membrane protein</topology>
    </subcellularLocation>
</comment>
<evidence type="ECO:0000313" key="12">
    <source>
        <dbReference type="Proteomes" id="UP001190700"/>
    </source>
</evidence>
<evidence type="ECO:0000256" key="3">
    <source>
        <dbReference type="ARBA" id="ARBA00022528"/>
    </source>
</evidence>
<evidence type="ECO:0000256" key="2">
    <source>
        <dbReference type="ARBA" id="ARBA00010395"/>
    </source>
</evidence>
<protein>
    <recommendedName>
        <fullName evidence="9">PSII 6.1 kDa protein</fullName>
    </recommendedName>
</protein>
<dbReference type="GO" id="GO:0015979">
    <property type="term" value="P:photosynthesis"/>
    <property type="evidence" value="ECO:0007669"/>
    <property type="project" value="UniProtKB-KW"/>
</dbReference>
<evidence type="ECO:0000256" key="9">
    <source>
        <dbReference type="ARBA" id="ARBA00031756"/>
    </source>
</evidence>
<evidence type="ECO:0000256" key="1">
    <source>
        <dbReference type="ARBA" id="ARBA00004581"/>
    </source>
</evidence>
<evidence type="ECO:0000313" key="11">
    <source>
        <dbReference type="EMBL" id="KAK3244158.1"/>
    </source>
</evidence>
<dbReference type="Pfam" id="PF07123">
    <property type="entry name" value="PsbW"/>
    <property type="match status" value="1"/>
</dbReference>
<feature type="transmembrane region" description="Helical" evidence="10">
    <location>
        <begin position="91"/>
        <end position="109"/>
    </location>
</feature>
<dbReference type="GO" id="GO:0009535">
    <property type="term" value="C:chloroplast thylakoid membrane"/>
    <property type="evidence" value="ECO:0007669"/>
    <property type="project" value="UniProtKB-SubCell"/>
</dbReference>
<name>A0AAE0BXS6_9CHLO</name>
<feature type="transmembrane region" description="Helical" evidence="10">
    <location>
        <begin position="53"/>
        <end position="71"/>
    </location>
</feature>
<accession>A0AAE0BXS6</accession>
<comment type="caution">
    <text evidence="11">The sequence shown here is derived from an EMBL/GenBank/DDBJ whole genome shotgun (WGS) entry which is preliminary data.</text>
</comment>
<evidence type="ECO:0000256" key="10">
    <source>
        <dbReference type="SAM" id="Phobius"/>
    </source>
</evidence>
<dbReference type="GO" id="GO:0042549">
    <property type="term" value="P:photosystem II stabilization"/>
    <property type="evidence" value="ECO:0007669"/>
    <property type="project" value="TreeGrafter"/>
</dbReference>
<dbReference type="AlphaFoldDB" id="A0AAE0BXS6"/>
<keyword evidence="10" id="KW-0812">Transmembrane</keyword>
<keyword evidence="6" id="KW-0793">Thylakoid</keyword>
<keyword evidence="8" id="KW-0604">Photosystem II</keyword>
<comment type="similarity">
    <text evidence="2">Belongs to the psbW family.</text>
</comment>
<proteinExistence type="inferred from homology"/>
<dbReference type="InterPro" id="IPR009806">
    <property type="entry name" value="PSII_PsbW_class2"/>
</dbReference>
<keyword evidence="3" id="KW-0150">Chloroplast</keyword>
<reference evidence="11 12" key="1">
    <citation type="journal article" date="2015" name="Genome Biol. Evol.">
        <title>Comparative Genomics of a Bacterivorous Green Alga Reveals Evolutionary Causalities and Consequences of Phago-Mixotrophic Mode of Nutrition.</title>
        <authorList>
            <person name="Burns J.A."/>
            <person name="Paasch A."/>
            <person name="Narechania A."/>
            <person name="Kim E."/>
        </authorList>
    </citation>
    <scope>NUCLEOTIDE SEQUENCE [LARGE SCALE GENOMIC DNA]</scope>
    <source>
        <strain evidence="11 12">PLY_AMNH</strain>
    </source>
</reference>